<dbReference type="InterPro" id="IPR036188">
    <property type="entry name" value="FAD/NAD-bd_sf"/>
</dbReference>
<keyword evidence="4" id="KW-1185">Reference proteome</keyword>
<dbReference type="KEGG" id="err:DVR09_12050"/>
<organism evidence="3 4">
    <name type="scientific">Erythrobacter aureus</name>
    <dbReference type="NCBI Taxonomy" id="2182384"/>
    <lineage>
        <taxon>Bacteria</taxon>
        <taxon>Pseudomonadati</taxon>
        <taxon>Pseudomonadota</taxon>
        <taxon>Alphaproteobacteria</taxon>
        <taxon>Sphingomonadales</taxon>
        <taxon>Erythrobacteraceae</taxon>
        <taxon>Erythrobacter/Porphyrobacter group</taxon>
        <taxon>Erythrobacter</taxon>
    </lineage>
</organism>
<proteinExistence type="predicted"/>
<evidence type="ECO:0000256" key="1">
    <source>
        <dbReference type="ARBA" id="ARBA00023002"/>
    </source>
</evidence>
<evidence type="ECO:0000259" key="2">
    <source>
        <dbReference type="Pfam" id="PF01266"/>
    </source>
</evidence>
<dbReference type="GO" id="GO:0005737">
    <property type="term" value="C:cytoplasm"/>
    <property type="evidence" value="ECO:0007669"/>
    <property type="project" value="TreeGrafter"/>
</dbReference>
<evidence type="ECO:0000313" key="3">
    <source>
        <dbReference type="EMBL" id="AXK43626.1"/>
    </source>
</evidence>
<dbReference type="PANTHER" id="PTHR13847">
    <property type="entry name" value="SARCOSINE DEHYDROGENASE-RELATED"/>
    <property type="match status" value="1"/>
</dbReference>
<dbReference type="SUPFAM" id="SSF51905">
    <property type="entry name" value="FAD/NAD(P)-binding domain"/>
    <property type="match status" value="1"/>
</dbReference>
<gene>
    <name evidence="3" type="ORF">DVR09_12050</name>
</gene>
<dbReference type="GO" id="GO:0016491">
    <property type="term" value="F:oxidoreductase activity"/>
    <property type="evidence" value="ECO:0007669"/>
    <property type="project" value="UniProtKB-KW"/>
</dbReference>
<name>A0A345YI74_9SPHN</name>
<dbReference type="InterPro" id="IPR006076">
    <property type="entry name" value="FAD-dep_OxRdtase"/>
</dbReference>
<dbReference type="Proteomes" id="UP000254508">
    <property type="component" value="Chromosome"/>
</dbReference>
<dbReference type="AlphaFoldDB" id="A0A345YI74"/>
<dbReference type="Pfam" id="PF01266">
    <property type="entry name" value="DAO"/>
    <property type="match status" value="1"/>
</dbReference>
<accession>A0A345YI74</accession>
<dbReference type="Gene3D" id="3.30.9.10">
    <property type="entry name" value="D-Amino Acid Oxidase, subunit A, domain 2"/>
    <property type="match status" value="1"/>
</dbReference>
<keyword evidence="1" id="KW-0560">Oxidoreductase</keyword>
<protein>
    <submittedName>
        <fullName evidence="3">FAD-binding oxidoreductase</fullName>
    </submittedName>
</protein>
<reference evidence="4" key="1">
    <citation type="submission" date="2018-07" db="EMBL/GenBank/DDBJ databases">
        <title>Genome sequence of Erythrobacter strain YH-07, an antagonistic bacterium isolated from Yellow Sea.</title>
        <authorList>
            <person name="Tang T."/>
            <person name="Liu Q."/>
            <person name="Sun X."/>
        </authorList>
    </citation>
    <scope>NUCLEOTIDE SEQUENCE [LARGE SCALE GENOMIC DNA]</scope>
    <source>
        <strain evidence="4">YH-07</strain>
    </source>
</reference>
<sequence length="378" mass="40122">MKQVDYLVVGAGIAGLSAAARLARHGEVVVCETEAAPGVHSSGRSAAFAHFDMDAPLVRALTAASLPLLEEPAARPHPALFVALDGQEDMLDRLEVNYRQWSPQARRLSAGEVRDHVPVLREGEGGITGALLDPAGRKLDAHALLEMHRKALIARGGSVAVKAPVASLHHDGTCWIVDTPGTSYAARVVINAAGAWVDEVARLAGVAPIGIRPLRRTVITFDVTVDVSAWPFTKTVGPGFYIEPEGSGRLLASPMDEGESGPCDAQPEEEDVALAAWRVEEATTLAIPRLASKWAGLRSFTPDRLPVAGFDVAAQGFFWLAGQGGFGLQTSPAMSLATEALAMGGEWPEELRAVGSTKRRWQRIGCAKSPKPPASRFL</sequence>
<dbReference type="OrthoDB" id="7421214at2"/>
<dbReference type="PRINTS" id="PR00411">
    <property type="entry name" value="PNDRDTASEI"/>
</dbReference>
<dbReference type="EMBL" id="CP031357">
    <property type="protein sequence ID" value="AXK43626.1"/>
    <property type="molecule type" value="Genomic_DNA"/>
</dbReference>
<dbReference type="PANTHER" id="PTHR13847:SF287">
    <property type="entry name" value="FAD-DEPENDENT OXIDOREDUCTASE DOMAIN-CONTAINING PROTEIN 1"/>
    <property type="match status" value="1"/>
</dbReference>
<evidence type="ECO:0000313" key="4">
    <source>
        <dbReference type="Proteomes" id="UP000254508"/>
    </source>
</evidence>
<feature type="domain" description="FAD dependent oxidoreductase" evidence="2">
    <location>
        <begin position="5"/>
        <end position="336"/>
    </location>
</feature>
<dbReference type="Gene3D" id="3.50.50.60">
    <property type="entry name" value="FAD/NAD(P)-binding domain"/>
    <property type="match status" value="1"/>
</dbReference>
<dbReference type="RefSeq" id="WP_115417939.1">
    <property type="nucleotide sequence ID" value="NZ_CP031357.1"/>
</dbReference>